<feature type="compositionally biased region" description="Low complexity" evidence="1">
    <location>
        <begin position="262"/>
        <end position="278"/>
    </location>
</feature>
<organism evidence="2 3">
    <name type="scientific">Malassezia cuniculi</name>
    <dbReference type="NCBI Taxonomy" id="948313"/>
    <lineage>
        <taxon>Eukaryota</taxon>
        <taxon>Fungi</taxon>
        <taxon>Dikarya</taxon>
        <taxon>Basidiomycota</taxon>
        <taxon>Ustilaginomycotina</taxon>
        <taxon>Malasseziomycetes</taxon>
        <taxon>Malasseziales</taxon>
        <taxon>Malasseziaceae</taxon>
        <taxon>Malassezia</taxon>
    </lineage>
</organism>
<dbReference type="EMBL" id="CP119878">
    <property type="protein sequence ID" value="WFD34475.1"/>
    <property type="molecule type" value="Genomic_DNA"/>
</dbReference>
<reference evidence="2" key="1">
    <citation type="submission" date="2023-03" db="EMBL/GenBank/DDBJ databases">
        <title>Mating type loci evolution in Malassezia.</title>
        <authorList>
            <person name="Coelho M.A."/>
        </authorList>
    </citation>
    <scope>NUCLEOTIDE SEQUENCE</scope>
    <source>
        <strain evidence="2">CBS 11721</strain>
    </source>
</reference>
<keyword evidence="3" id="KW-1185">Reference proteome</keyword>
<proteinExistence type="predicted"/>
<evidence type="ECO:0000313" key="2">
    <source>
        <dbReference type="EMBL" id="WFD34475.1"/>
    </source>
</evidence>
<feature type="compositionally biased region" description="Low complexity" evidence="1">
    <location>
        <begin position="211"/>
        <end position="224"/>
    </location>
</feature>
<dbReference type="AlphaFoldDB" id="A0AAF0ESL0"/>
<feature type="region of interest" description="Disordered" evidence="1">
    <location>
        <begin position="189"/>
        <end position="286"/>
    </location>
</feature>
<gene>
    <name evidence="2" type="ORF">MCUN1_001316</name>
</gene>
<dbReference type="Proteomes" id="UP001219933">
    <property type="component" value="Chromosome 2"/>
</dbReference>
<evidence type="ECO:0000313" key="3">
    <source>
        <dbReference type="Proteomes" id="UP001219933"/>
    </source>
</evidence>
<protein>
    <submittedName>
        <fullName evidence="2">Uncharacterized protein</fullName>
    </submittedName>
</protein>
<name>A0AAF0ESL0_9BASI</name>
<sequence length="408" mass="45048">MALDANLFSYELRTVDGVTEMYAWAHRDAKRDPSPTFRYARQPPPGYVAELADGLVDVALASVIAESSAVESKSLRLHDPDHSVAFRRRAPSLYHDWRFVWDEQVYQWRKELRLASAAAYTCTAIRKSDPDIAIATYRPASRSQPALIRTSLLTEIYDYNVARMETRDRRGLEAVLILSLMTLLDLENDTKASPKRQKRPSLPPQPVNAELTSTTSPLSSPLSTRMPDNPILPPPSRVHSVAGATPPATPPRTRPSMPNLQSPRTPRTPRTPARAPAAPISPPPRSAHAEKVLIGTQNATTYVEHVISLLRNRSGPAHIVLLSESRDLAAKVVSVAAEAKDAYMKLPQESRQNDLFQYVLLGKSEVSGDGSRRRSNGYGADYVPPEELQVVLSTERMPDLEVPPASSA</sequence>
<evidence type="ECO:0000256" key="1">
    <source>
        <dbReference type="SAM" id="MobiDB-lite"/>
    </source>
</evidence>
<accession>A0AAF0ESL0</accession>